<comment type="caution">
    <text evidence="2">The sequence shown here is derived from an EMBL/GenBank/DDBJ whole genome shotgun (WGS) entry which is preliminary data.</text>
</comment>
<protein>
    <submittedName>
        <fullName evidence="2">Uncharacterized protein</fullName>
    </submittedName>
</protein>
<organism evidence="2 3">
    <name type="scientific">Seminavis robusta</name>
    <dbReference type="NCBI Taxonomy" id="568900"/>
    <lineage>
        <taxon>Eukaryota</taxon>
        <taxon>Sar</taxon>
        <taxon>Stramenopiles</taxon>
        <taxon>Ochrophyta</taxon>
        <taxon>Bacillariophyta</taxon>
        <taxon>Bacillariophyceae</taxon>
        <taxon>Bacillariophycidae</taxon>
        <taxon>Naviculales</taxon>
        <taxon>Naviculaceae</taxon>
        <taxon>Seminavis</taxon>
    </lineage>
</organism>
<feature type="region of interest" description="Disordered" evidence="1">
    <location>
        <begin position="235"/>
        <end position="262"/>
    </location>
</feature>
<feature type="region of interest" description="Disordered" evidence="1">
    <location>
        <begin position="61"/>
        <end position="116"/>
    </location>
</feature>
<reference evidence="2" key="1">
    <citation type="submission" date="2020-06" db="EMBL/GenBank/DDBJ databases">
        <authorList>
            <consortium name="Plant Systems Biology data submission"/>
        </authorList>
    </citation>
    <scope>NUCLEOTIDE SEQUENCE</scope>
    <source>
        <strain evidence="2">D6</strain>
    </source>
</reference>
<feature type="region of interest" description="Disordered" evidence="1">
    <location>
        <begin position="129"/>
        <end position="149"/>
    </location>
</feature>
<feature type="compositionally biased region" description="Polar residues" evidence="1">
    <location>
        <begin position="61"/>
        <end position="81"/>
    </location>
</feature>
<evidence type="ECO:0000313" key="3">
    <source>
        <dbReference type="Proteomes" id="UP001153069"/>
    </source>
</evidence>
<accession>A0A9N8EB80</accession>
<name>A0A9N8EB80_9STRA</name>
<keyword evidence="3" id="KW-1185">Reference proteome</keyword>
<dbReference type="EMBL" id="CAICTM010000836">
    <property type="protein sequence ID" value="CAB9517185.1"/>
    <property type="molecule type" value="Genomic_DNA"/>
</dbReference>
<dbReference type="Proteomes" id="UP001153069">
    <property type="component" value="Unassembled WGS sequence"/>
</dbReference>
<gene>
    <name evidence="2" type="ORF">SEMRO_837_G209130.1</name>
</gene>
<sequence>MSDSSYLTAEEDEIIVEPEQRLPRLSTLVCPEDEIVVMPPIEQSLPLQPEPKLPIVITTPASTYQSDSMKTEVRQNNSSDNELLDKQDHREHPSPTMSTQHPKQAETAASQIEGEKNQKTLLAEAKRALAYPKGRPKESAATKDGTQVDAANATPVINGTPVVHGTPASSLAIVEDNIKQKNVNFNGTNQAKNAPADATPKAARATDALAPTANATPVVHGTPATAAAIAEDAIQKRKADSNGRNAAKNVAPAANSAATAATDAPLRMLLL</sequence>
<evidence type="ECO:0000313" key="2">
    <source>
        <dbReference type="EMBL" id="CAB9517185.1"/>
    </source>
</evidence>
<proteinExistence type="predicted"/>
<feature type="compositionally biased region" description="Low complexity" evidence="1">
    <location>
        <begin position="245"/>
        <end position="262"/>
    </location>
</feature>
<feature type="compositionally biased region" description="Basic and acidic residues" evidence="1">
    <location>
        <begin position="83"/>
        <end position="93"/>
    </location>
</feature>
<feature type="compositionally biased region" description="Polar residues" evidence="1">
    <location>
        <begin position="95"/>
        <end position="110"/>
    </location>
</feature>
<evidence type="ECO:0000256" key="1">
    <source>
        <dbReference type="SAM" id="MobiDB-lite"/>
    </source>
</evidence>
<dbReference type="AlphaFoldDB" id="A0A9N8EB80"/>